<evidence type="ECO:0000256" key="7">
    <source>
        <dbReference type="ARBA" id="ARBA00022927"/>
    </source>
</evidence>
<keyword evidence="8 10" id="KW-1133">Transmembrane helix</keyword>
<keyword evidence="6 10" id="KW-0812">Transmembrane</keyword>
<evidence type="ECO:0000313" key="12">
    <source>
        <dbReference type="EMBL" id="RIA44451.1"/>
    </source>
</evidence>
<dbReference type="GO" id="GO:0055085">
    <property type="term" value="P:transmembrane transport"/>
    <property type="evidence" value="ECO:0007669"/>
    <property type="project" value="InterPro"/>
</dbReference>
<keyword evidence="3 10" id="KW-0813">Transport</keyword>
<dbReference type="Gene3D" id="3.30.1150.10">
    <property type="match status" value="1"/>
</dbReference>
<feature type="domain" description="TonB C-terminal" evidence="11">
    <location>
        <begin position="128"/>
        <end position="219"/>
    </location>
</feature>
<dbReference type="Pfam" id="PF03544">
    <property type="entry name" value="TonB_C"/>
    <property type="match status" value="1"/>
</dbReference>
<dbReference type="NCBIfam" id="TIGR01352">
    <property type="entry name" value="tonB_Cterm"/>
    <property type="match status" value="1"/>
</dbReference>
<dbReference type="AlphaFoldDB" id="A0A397PFJ8"/>
<dbReference type="GO" id="GO:0031992">
    <property type="term" value="F:energy transducer activity"/>
    <property type="evidence" value="ECO:0007669"/>
    <property type="project" value="InterPro"/>
</dbReference>
<sequence length="219" mass="23655">MYADRYASPHRLNPVSIALAIAINGAVMGALVFSAPIVEKIAAHGPFILYPVKEPPPPEPIPTPEPRANADPIPERITVPRHVEVEVTRPDPGPLVIDIGPSTGTLTGTGTDPVTVDPPPPPLPPLIPAQTDPRYAAALQPPYPSAERRANREGNVVIKVLIGTDGRVKRVERVSATSDAFYEATRRQALGHWRFKPATRGGVPQESWITKSVRFVMSD</sequence>
<keyword evidence="7 10" id="KW-0653">Protein transport</keyword>
<evidence type="ECO:0000256" key="8">
    <source>
        <dbReference type="ARBA" id="ARBA00022989"/>
    </source>
</evidence>
<dbReference type="GO" id="GO:0015891">
    <property type="term" value="P:siderophore transport"/>
    <property type="evidence" value="ECO:0007669"/>
    <property type="project" value="InterPro"/>
</dbReference>
<comment type="similarity">
    <text evidence="2 10">Belongs to the TonB family.</text>
</comment>
<evidence type="ECO:0000313" key="13">
    <source>
        <dbReference type="Proteomes" id="UP000266568"/>
    </source>
</evidence>
<organism evidence="12 13">
    <name type="scientific">Hephaestia caeni</name>
    <dbReference type="NCBI Taxonomy" id="645617"/>
    <lineage>
        <taxon>Bacteria</taxon>
        <taxon>Pseudomonadati</taxon>
        <taxon>Pseudomonadota</taxon>
        <taxon>Alphaproteobacteria</taxon>
        <taxon>Sphingomonadales</taxon>
        <taxon>Sphingomonadaceae</taxon>
        <taxon>Hephaestia</taxon>
    </lineage>
</organism>
<dbReference type="InterPro" id="IPR006260">
    <property type="entry name" value="TonB/TolA_C"/>
</dbReference>
<comment type="subcellular location">
    <subcellularLocation>
        <location evidence="1 10">Cell inner membrane</location>
        <topology evidence="1 10">Single-pass membrane protein</topology>
        <orientation evidence="1 10">Periplasmic side</orientation>
    </subcellularLocation>
</comment>
<evidence type="ECO:0000256" key="9">
    <source>
        <dbReference type="ARBA" id="ARBA00023136"/>
    </source>
</evidence>
<evidence type="ECO:0000256" key="2">
    <source>
        <dbReference type="ARBA" id="ARBA00006555"/>
    </source>
</evidence>
<keyword evidence="13" id="KW-1185">Reference proteome</keyword>
<keyword evidence="4 10" id="KW-1003">Cell membrane</keyword>
<accession>A0A397PFJ8</accession>
<dbReference type="PANTHER" id="PTHR33446">
    <property type="entry name" value="PROTEIN TONB-RELATED"/>
    <property type="match status" value="1"/>
</dbReference>
<dbReference type="Proteomes" id="UP000266568">
    <property type="component" value="Unassembled WGS sequence"/>
</dbReference>
<name>A0A397PFJ8_9SPHN</name>
<comment type="function">
    <text evidence="10">Interacts with outer membrane receptor proteins that carry out high-affinity binding and energy dependent uptake into the periplasmic space of specific substrates. It could act to transduce energy from the cytoplasmic membrane to specific energy-requiring processes in the outer membrane, resulting in the release into the periplasm of ligands bound by these outer membrane proteins.</text>
</comment>
<protein>
    <recommendedName>
        <fullName evidence="10">Protein TonB</fullName>
    </recommendedName>
</protein>
<dbReference type="EMBL" id="QXDC01000003">
    <property type="protein sequence ID" value="RIA44451.1"/>
    <property type="molecule type" value="Genomic_DNA"/>
</dbReference>
<dbReference type="InterPro" id="IPR003538">
    <property type="entry name" value="TonB"/>
</dbReference>
<evidence type="ECO:0000256" key="10">
    <source>
        <dbReference type="RuleBase" id="RU362123"/>
    </source>
</evidence>
<keyword evidence="10" id="KW-0735">Signal-anchor</keyword>
<dbReference type="PRINTS" id="PR01374">
    <property type="entry name" value="TONBPROTEIN"/>
</dbReference>
<dbReference type="OrthoDB" id="1685233at2"/>
<keyword evidence="9 10" id="KW-0472">Membrane</keyword>
<evidence type="ECO:0000256" key="6">
    <source>
        <dbReference type="ARBA" id="ARBA00022692"/>
    </source>
</evidence>
<dbReference type="GO" id="GO:0005886">
    <property type="term" value="C:plasma membrane"/>
    <property type="evidence" value="ECO:0007669"/>
    <property type="project" value="UniProtKB-SubCell"/>
</dbReference>
<dbReference type="GO" id="GO:0030288">
    <property type="term" value="C:outer membrane-bounded periplasmic space"/>
    <property type="evidence" value="ECO:0007669"/>
    <property type="project" value="InterPro"/>
</dbReference>
<evidence type="ECO:0000256" key="5">
    <source>
        <dbReference type="ARBA" id="ARBA00022519"/>
    </source>
</evidence>
<dbReference type="InterPro" id="IPR037682">
    <property type="entry name" value="TonB_C"/>
</dbReference>
<evidence type="ECO:0000259" key="11">
    <source>
        <dbReference type="PROSITE" id="PS52015"/>
    </source>
</evidence>
<dbReference type="RefSeq" id="WP_119036102.1">
    <property type="nucleotide sequence ID" value="NZ_QXDC01000003.1"/>
</dbReference>
<reference evidence="12 13" key="1">
    <citation type="submission" date="2018-08" db="EMBL/GenBank/DDBJ databases">
        <title>Genomic Encyclopedia of Type Strains, Phase IV (KMG-IV): sequencing the most valuable type-strain genomes for metagenomic binning, comparative biology and taxonomic classification.</title>
        <authorList>
            <person name="Goeker M."/>
        </authorList>
    </citation>
    <scope>NUCLEOTIDE SEQUENCE [LARGE SCALE GENOMIC DNA]</scope>
    <source>
        <strain evidence="12 13">DSM 25527</strain>
    </source>
</reference>
<dbReference type="SUPFAM" id="SSF74653">
    <property type="entry name" value="TolA/TonB C-terminal domain"/>
    <property type="match status" value="1"/>
</dbReference>
<evidence type="ECO:0000256" key="1">
    <source>
        <dbReference type="ARBA" id="ARBA00004383"/>
    </source>
</evidence>
<dbReference type="InterPro" id="IPR051045">
    <property type="entry name" value="TonB-dependent_transducer"/>
</dbReference>
<gene>
    <name evidence="12" type="ORF">DFR49_2696</name>
</gene>
<comment type="caution">
    <text evidence="12">The sequence shown here is derived from an EMBL/GenBank/DDBJ whole genome shotgun (WGS) entry which is preliminary data.</text>
</comment>
<evidence type="ECO:0000256" key="3">
    <source>
        <dbReference type="ARBA" id="ARBA00022448"/>
    </source>
</evidence>
<proteinExistence type="inferred from homology"/>
<feature type="transmembrane region" description="Helical" evidence="10">
    <location>
        <begin position="12"/>
        <end position="33"/>
    </location>
</feature>
<keyword evidence="5 10" id="KW-0997">Cell inner membrane</keyword>
<dbReference type="PROSITE" id="PS52015">
    <property type="entry name" value="TONB_CTD"/>
    <property type="match status" value="1"/>
</dbReference>
<dbReference type="GO" id="GO:0015031">
    <property type="term" value="P:protein transport"/>
    <property type="evidence" value="ECO:0007669"/>
    <property type="project" value="UniProtKB-UniRule"/>
</dbReference>
<evidence type="ECO:0000256" key="4">
    <source>
        <dbReference type="ARBA" id="ARBA00022475"/>
    </source>
</evidence>